<dbReference type="PANTHER" id="PTHR47968:SF36">
    <property type="entry name" value="KINESIN HEAVY CHAIN ISOFORM X1"/>
    <property type="match status" value="1"/>
</dbReference>
<evidence type="ECO:0000256" key="3">
    <source>
        <dbReference type="ARBA" id="ARBA00023175"/>
    </source>
</evidence>
<feature type="non-terminal residue" evidence="7">
    <location>
        <position position="1040"/>
    </location>
</feature>
<keyword evidence="1" id="KW-0493">Microtubule</keyword>
<feature type="region of interest" description="Disordered" evidence="5">
    <location>
        <begin position="568"/>
        <end position="609"/>
    </location>
</feature>
<dbReference type="Pfam" id="PF00225">
    <property type="entry name" value="Kinesin"/>
    <property type="match status" value="1"/>
</dbReference>
<dbReference type="InterPro" id="IPR027640">
    <property type="entry name" value="Kinesin-like_fam"/>
</dbReference>
<evidence type="ECO:0000256" key="2">
    <source>
        <dbReference type="ARBA" id="ARBA00023054"/>
    </source>
</evidence>
<feature type="domain" description="Kinesin motor" evidence="6">
    <location>
        <begin position="60"/>
        <end position="380"/>
    </location>
</feature>
<evidence type="ECO:0000313" key="8">
    <source>
        <dbReference type="Proteomes" id="UP001057375"/>
    </source>
</evidence>
<feature type="compositionally biased region" description="Basic residues" evidence="5">
    <location>
        <begin position="590"/>
        <end position="601"/>
    </location>
</feature>
<dbReference type="EMBL" id="BQXS01011522">
    <property type="protein sequence ID" value="GKT13576.1"/>
    <property type="molecule type" value="Genomic_DNA"/>
</dbReference>
<dbReference type="InterPro" id="IPR036961">
    <property type="entry name" value="Kinesin_motor_dom_sf"/>
</dbReference>
<dbReference type="SUPFAM" id="SSF53474">
    <property type="entry name" value="alpha/beta-Hydrolases"/>
    <property type="match status" value="1"/>
</dbReference>
<evidence type="ECO:0000256" key="5">
    <source>
        <dbReference type="SAM" id="MobiDB-lite"/>
    </source>
</evidence>
<feature type="binding site" evidence="4">
    <location>
        <begin position="134"/>
        <end position="141"/>
    </location>
    <ligand>
        <name>ATP</name>
        <dbReference type="ChEBI" id="CHEBI:30616"/>
    </ligand>
</feature>
<gene>
    <name evidence="7" type="ORF">ADUPG1_010297</name>
</gene>
<feature type="region of interest" description="Disordered" evidence="5">
    <location>
        <begin position="778"/>
        <end position="824"/>
    </location>
</feature>
<dbReference type="PANTHER" id="PTHR47968">
    <property type="entry name" value="CENTROMERE PROTEIN E"/>
    <property type="match status" value="1"/>
</dbReference>
<protein>
    <submittedName>
        <fullName evidence="7">Kinesin-like protein like protein</fullName>
    </submittedName>
</protein>
<dbReference type="Proteomes" id="UP001057375">
    <property type="component" value="Unassembled WGS sequence"/>
</dbReference>
<keyword evidence="8" id="KW-1185">Reference proteome</keyword>
<dbReference type="SMART" id="SM00129">
    <property type="entry name" value="KISc"/>
    <property type="match status" value="1"/>
</dbReference>
<evidence type="ECO:0000256" key="4">
    <source>
        <dbReference type="PROSITE-ProRule" id="PRU00283"/>
    </source>
</evidence>
<accession>A0ABQ5JQR5</accession>
<keyword evidence="4" id="KW-0067">ATP-binding</keyword>
<evidence type="ECO:0000259" key="6">
    <source>
        <dbReference type="PROSITE" id="PS50067"/>
    </source>
</evidence>
<organism evidence="7 8">
    <name type="scientific">Aduncisulcus paluster</name>
    <dbReference type="NCBI Taxonomy" id="2918883"/>
    <lineage>
        <taxon>Eukaryota</taxon>
        <taxon>Metamonada</taxon>
        <taxon>Carpediemonas-like organisms</taxon>
        <taxon>Aduncisulcus</taxon>
    </lineage>
</organism>
<dbReference type="PROSITE" id="PS50067">
    <property type="entry name" value="KINESIN_MOTOR_2"/>
    <property type="match status" value="1"/>
</dbReference>
<dbReference type="SUPFAM" id="SSF52540">
    <property type="entry name" value="P-loop containing nucleoside triphosphate hydrolases"/>
    <property type="match status" value="1"/>
</dbReference>
<evidence type="ECO:0000256" key="1">
    <source>
        <dbReference type="ARBA" id="ARBA00022701"/>
    </source>
</evidence>
<keyword evidence="4" id="KW-0547">Nucleotide-binding</keyword>
<reference evidence="7" key="1">
    <citation type="submission" date="2022-03" db="EMBL/GenBank/DDBJ databases">
        <title>Draft genome sequence of Aduncisulcus paluster, a free-living microaerophilic Fornicata.</title>
        <authorList>
            <person name="Yuyama I."/>
            <person name="Kume K."/>
            <person name="Tamura T."/>
            <person name="Inagaki Y."/>
            <person name="Hashimoto T."/>
        </authorList>
    </citation>
    <scope>NUCLEOTIDE SEQUENCE</scope>
    <source>
        <strain evidence="7">NY0171</strain>
    </source>
</reference>
<feature type="compositionally biased region" description="Polar residues" evidence="5">
    <location>
        <begin position="570"/>
        <end position="588"/>
    </location>
</feature>
<dbReference type="InterPro" id="IPR001752">
    <property type="entry name" value="Kinesin_motor_dom"/>
</dbReference>
<dbReference type="Gene3D" id="3.40.850.10">
    <property type="entry name" value="Kinesin motor domain"/>
    <property type="match status" value="1"/>
</dbReference>
<dbReference type="InterPro" id="IPR027417">
    <property type="entry name" value="P-loop_NTPase"/>
</dbReference>
<keyword evidence="3 4" id="KW-0505">Motor protein</keyword>
<proteinExistence type="inferred from homology"/>
<dbReference type="InterPro" id="IPR029058">
    <property type="entry name" value="AB_hydrolase_fold"/>
</dbReference>
<comment type="caution">
    <text evidence="7">The sequence shown here is derived from an EMBL/GenBank/DDBJ whole genome shotgun (WGS) entry which is preliminary data.</text>
</comment>
<name>A0ABQ5JQR5_9EUKA</name>
<evidence type="ECO:0000313" key="7">
    <source>
        <dbReference type="EMBL" id="GKT13576.1"/>
    </source>
</evidence>
<feature type="compositionally biased region" description="Basic and acidic residues" evidence="5">
    <location>
        <begin position="790"/>
        <end position="816"/>
    </location>
</feature>
<dbReference type="PRINTS" id="PR00380">
    <property type="entry name" value="KINESINHEAVY"/>
</dbReference>
<keyword evidence="2" id="KW-0175">Coiled coil</keyword>
<dbReference type="Gene3D" id="3.40.50.1820">
    <property type="entry name" value="alpha/beta hydrolase"/>
    <property type="match status" value="1"/>
</dbReference>
<sequence>MIRPWTTKGSYEKPIVARIDIWWWYPASPNTWRNSNHILSPMLRQGEQVSRMSMKMKKNRISVYARIRPLLSIDESRQIGIETTSSSSLIAGDSAWNFTNCFGKDASNQTIFQNFIPMLDQLFSGINGSVLAFGGTGSGKTTTICGFDDGHGNITTPGIIPLSIKYLFDRQKLFKRCLFSVSLFEIYNEGIFDLLNDRSSLSIHSVTSENGNSYEKISGLTNVQVSSLEPAMELFLNGIQRKSMGVSIVHSHSSRAHTIFRIRVVTQGEHGLSIGELDICDLCGSEQLIDGADSEQSLQTKSINTSLLALSRVISSLATRSADPSSKEYIPYRDSCLTRALRNTIGGQSNTCIVLNIAPALASLHISLKALHFGQTAMKVKLMIKANSINWKKEKEITKKSDQEDLSENVQKLRQSIVSVRSGKDLTEGKVGSFVDEGLFLLDAMISGSYTPLRESTSCSSSDKGEISSICSVGKYTIVYRDVYIFGHRIRITEIGNPASTPFFSVHGTYFFHDAIDFFPFIPAILQCGYKYIGIDMPGFGGSPGPRQSLRTEDFLSSELLSHVKKTRSLPPNTFSTPSHSSNNQQTGGRRWKGKTTKTSHHSLTSSELGSPSDIVYAALRLYGATTSHRAIILSHEMGASICMRLCCEPCLGKVVGTLFCLNPVWTCDKALLKQGKWTKFSKIVKRIQGKLPSLSNPSSSSNSPKKSLSSTKVALVYNSADMYCSLPLCKAIGTSCDGTGIALRVKGLPENGRVWRDICVSICSLICSSIHHYNLVESSSPHSNPPLKLTEEERKRGEEEEEAKKEEEERKRREKEEEEAERVDAFDPKDIDKLFQQAMSMQISFGCENSVMSPQESKKLSDEDKVFLIIREEKKKFAPLMDSKNPSIRMKMMYSVSILKRIISSKLLDFSLSALSSHPLRSVLLPILSSLPILPAPLEVLSAVGLIDAHLEEEQDNEAFLEAKCHKHAIDPLKALEAALGAPIESKGSSSSSSSSTSALLHLPGYFIGRRVLANLPVLCNVPHTPSCAWLTLPMKGES</sequence>
<comment type="similarity">
    <text evidence="4">Belongs to the TRAFAC class myosin-kinesin ATPase superfamily. Kinesin family.</text>
</comment>